<dbReference type="InterPro" id="IPR015422">
    <property type="entry name" value="PyrdxlP-dep_Trfase_small"/>
</dbReference>
<name>A0A9Q3MHN5_9HYPH</name>
<dbReference type="EMBL" id="JABDYF010000007">
    <property type="protein sequence ID" value="MBX5090785.1"/>
    <property type="molecule type" value="Genomic_DNA"/>
</dbReference>
<dbReference type="Proteomes" id="UP000770629">
    <property type="component" value="Unassembled WGS sequence"/>
</dbReference>
<evidence type="ECO:0000313" key="1">
    <source>
        <dbReference type="EMBL" id="MBX5026019.1"/>
    </source>
</evidence>
<protein>
    <submittedName>
        <fullName evidence="1">Uncharacterized protein</fullName>
    </submittedName>
</protein>
<keyword evidence="4" id="KW-1185">Reference proteome</keyword>
<organism evidence="1 3">
    <name type="scientific">Rhizobium lentis</name>
    <dbReference type="NCBI Taxonomy" id="1138194"/>
    <lineage>
        <taxon>Bacteria</taxon>
        <taxon>Pseudomonadati</taxon>
        <taxon>Pseudomonadota</taxon>
        <taxon>Alphaproteobacteria</taxon>
        <taxon>Hyphomicrobiales</taxon>
        <taxon>Rhizobiaceae</taxon>
        <taxon>Rhizobium/Agrobacterium group</taxon>
        <taxon>Rhizobium</taxon>
    </lineage>
</organism>
<dbReference type="EMBL" id="JABDYC010000012">
    <property type="protein sequence ID" value="MBX5026019.1"/>
    <property type="molecule type" value="Genomic_DNA"/>
</dbReference>
<proteinExistence type="predicted"/>
<accession>A0A9Q3MHN5</accession>
<evidence type="ECO:0000313" key="4">
    <source>
        <dbReference type="Proteomes" id="UP000770629"/>
    </source>
</evidence>
<dbReference type="Proteomes" id="UP000749740">
    <property type="component" value="Unassembled WGS sequence"/>
</dbReference>
<gene>
    <name evidence="2" type="ORF">HJB60_16645</name>
    <name evidence="1" type="ORF">HJB63_26240</name>
</gene>
<comment type="caution">
    <text evidence="1">The sequence shown here is derived from an EMBL/GenBank/DDBJ whole genome shotgun (WGS) entry which is preliminary data.</text>
</comment>
<feature type="non-terminal residue" evidence="1">
    <location>
        <position position="117"/>
    </location>
</feature>
<sequence length="117" mass="13764">MSTLAPTFLRTGPVTTPRFREFSVAFGRIDFIDRSADIFYLESFKKLGLLPQLMLKQRVSIDARTSGRQERPRELEHMMDFEAFFKNELDGLHAEGRYRVFADLERHRGNFPRATRH</sequence>
<reference evidence="1 4" key="1">
    <citation type="submission" date="2020-04" db="EMBL/GenBank/DDBJ databases">
        <title>Global-level population genomics: horizontal gene transfer, symbiosis and evolution in Rhizobia.</title>
        <authorList>
            <person name="Gai Y."/>
        </authorList>
    </citation>
    <scope>NUCLEOTIDE SEQUENCE</scope>
    <source>
        <strain evidence="2 4">BLR33</strain>
        <strain evidence="1">BLR57</strain>
    </source>
</reference>
<evidence type="ECO:0000313" key="2">
    <source>
        <dbReference type="EMBL" id="MBX5090785.1"/>
    </source>
</evidence>
<dbReference type="AlphaFoldDB" id="A0A9Q3MHN5"/>
<dbReference type="Gene3D" id="3.90.1150.10">
    <property type="entry name" value="Aspartate Aminotransferase, domain 1"/>
    <property type="match status" value="1"/>
</dbReference>
<evidence type="ECO:0000313" key="3">
    <source>
        <dbReference type="Proteomes" id="UP000749740"/>
    </source>
</evidence>